<comment type="caution">
    <text evidence="8">The sequence shown here is derived from an EMBL/GenBank/DDBJ whole genome shotgun (WGS) entry which is preliminary data.</text>
</comment>
<name>A0A4V1M5D0_9BACT</name>
<evidence type="ECO:0000256" key="2">
    <source>
        <dbReference type="ARBA" id="ARBA00006275"/>
    </source>
</evidence>
<dbReference type="InterPro" id="IPR011990">
    <property type="entry name" value="TPR-like_helical_dom_sf"/>
</dbReference>
<dbReference type="RefSeq" id="WP_129027527.1">
    <property type="nucleotide sequence ID" value="NZ_SDHY01000005.1"/>
</dbReference>
<evidence type="ECO:0000256" key="5">
    <source>
        <dbReference type="ARBA" id="ARBA00023237"/>
    </source>
</evidence>
<keyword evidence="4" id="KW-0472">Membrane</keyword>
<keyword evidence="5" id="KW-0998">Cell outer membrane</keyword>
<keyword evidence="9" id="KW-1185">Reference proteome</keyword>
<comment type="similarity">
    <text evidence="2">Belongs to the SusD family.</text>
</comment>
<comment type="subcellular location">
    <subcellularLocation>
        <location evidence="1">Cell outer membrane</location>
    </subcellularLocation>
</comment>
<dbReference type="GO" id="GO:0009279">
    <property type="term" value="C:cell outer membrane"/>
    <property type="evidence" value="ECO:0007669"/>
    <property type="project" value="UniProtKB-SubCell"/>
</dbReference>
<dbReference type="Pfam" id="PF14322">
    <property type="entry name" value="SusD-like_3"/>
    <property type="match status" value="1"/>
</dbReference>
<evidence type="ECO:0000313" key="9">
    <source>
        <dbReference type="Proteomes" id="UP000289455"/>
    </source>
</evidence>
<gene>
    <name evidence="8" type="ORF">ESB04_09660</name>
</gene>
<dbReference type="Pfam" id="PF07980">
    <property type="entry name" value="SusD_RagB"/>
    <property type="match status" value="1"/>
</dbReference>
<evidence type="ECO:0000256" key="4">
    <source>
        <dbReference type="ARBA" id="ARBA00023136"/>
    </source>
</evidence>
<evidence type="ECO:0000256" key="3">
    <source>
        <dbReference type="ARBA" id="ARBA00022729"/>
    </source>
</evidence>
<sequence>MKKITASILLSFCFIQFSCQEDFLKTTDPTRIGRDLFYQNETQFNQALNGIYGQLQTITNTAYIQQEFMSDNTTLDFNPLDRGGAAGWEAFEFSTVNQGNGEISTLWNNHYSTMYNINYALEKLASSTSVEATAKAAIEGQLKFLRAYHYFNLTRYFGDVVLATKTLSNPNESFDLVRSPQAEVYKQIETDLTDAVKLLPASYPASGRGKVTKGAAVALLGKVYLTRKNFTAAATTLKDILSLGYSLNANYKDNFDPAKKNGPESIFEVQYQGGNDLGEQSNFVYVFAPRLSQGAVTGYANTTPSGRNIPTRDMINAYEPGDLRKDISLKTGYTLNGNFVAIPYVAKYQYPHTISGRSDNNWPVLRYSDALLMLAEAINETAGPTAEAYGYINAVRKRAGLADLAGLSKEGLRAAIMQERRVELAFENHRWFDLQRTMTPTELAAFMNAHGAREKANPTVGRGGIAFNALDYVYSDFEYYLPIPAPQILINSKLTQNPGYN</sequence>
<dbReference type="EMBL" id="SDHY01000005">
    <property type="protein sequence ID" value="RXK48296.1"/>
    <property type="molecule type" value="Genomic_DNA"/>
</dbReference>
<organism evidence="8 9">
    <name type="scientific">Aquirufa rosea</name>
    <dbReference type="NCBI Taxonomy" id="2509241"/>
    <lineage>
        <taxon>Bacteria</taxon>
        <taxon>Pseudomonadati</taxon>
        <taxon>Bacteroidota</taxon>
        <taxon>Cytophagia</taxon>
        <taxon>Cytophagales</taxon>
        <taxon>Flectobacillaceae</taxon>
        <taxon>Aquirufa</taxon>
    </lineage>
</organism>
<dbReference type="OrthoDB" id="636214at2"/>
<keyword evidence="3" id="KW-0732">Signal</keyword>
<evidence type="ECO:0000256" key="1">
    <source>
        <dbReference type="ARBA" id="ARBA00004442"/>
    </source>
</evidence>
<dbReference type="AlphaFoldDB" id="A0A4V1M5D0"/>
<feature type="domain" description="RagB/SusD" evidence="6">
    <location>
        <begin position="340"/>
        <end position="500"/>
    </location>
</feature>
<dbReference type="InterPro" id="IPR033985">
    <property type="entry name" value="SusD-like_N"/>
</dbReference>
<dbReference type="Gene3D" id="1.25.40.390">
    <property type="match status" value="1"/>
</dbReference>
<dbReference type="InterPro" id="IPR012944">
    <property type="entry name" value="SusD_RagB_dom"/>
</dbReference>
<dbReference type="CDD" id="cd08977">
    <property type="entry name" value="SusD"/>
    <property type="match status" value="1"/>
</dbReference>
<dbReference type="SUPFAM" id="SSF48452">
    <property type="entry name" value="TPR-like"/>
    <property type="match status" value="1"/>
</dbReference>
<evidence type="ECO:0000259" key="6">
    <source>
        <dbReference type="Pfam" id="PF07980"/>
    </source>
</evidence>
<feature type="domain" description="SusD-like N-terminal" evidence="7">
    <location>
        <begin position="43"/>
        <end position="225"/>
    </location>
</feature>
<evidence type="ECO:0000259" key="7">
    <source>
        <dbReference type="Pfam" id="PF14322"/>
    </source>
</evidence>
<dbReference type="Proteomes" id="UP000289455">
    <property type="component" value="Unassembled WGS sequence"/>
</dbReference>
<evidence type="ECO:0000313" key="8">
    <source>
        <dbReference type="EMBL" id="RXK48296.1"/>
    </source>
</evidence>
<accession>A0A4V1M5D0</accession>
<protein>
    <submittedName>
        <fullName evidence="8">RagB/SusD family nutrient uptake outer membrane protein</fullName>
    </submittedName>
</protein>
<reference evidence="8 9" key="1">
    <citation type="submission" date="2019-01" db="EMBL/GenBank/DDBJ databases">
        <title>Cytophagaceae bacterium strain CAR-16.</title>
        <authorList>
            <person name="Chen W.-M."/>
        </authorList>
    </citation>
    <scope>NUCLEOTIDE SEQUENCE [LARGE SCALE GENOMIC DNA]</scope>
    <source>
        <strain evidence="8 9">CAR-16</strain>
    </source>
</reference>
<proteinExistence type="inferred from homology"/>